<feature type="signal peptide" evidence="14">
    <location>
        <begin position="1"/>
        <end position="22"/>
    </location>
</feature>
<evidence type="ECO:0000256" key="3">
    <source>
        <dbReference type="ARBA" id="ARBA00007164"/>
    </source>
</evidence>
<evidence type="ECO:0000256" key="13">
    <source>
        <dbReference type="RuleBase" id="RU004016"/>
    </source>
</evidence>
<proteinExistence type="inferred from homology"/>
<evidence type="ECO:0000256" key="10">
    <source>
        <dbReference type="ARBA" id="ARBA00022984"/>
    </source>
</evidence>
<dbReference type="Gene3D" id="3.40.710.10">
    <property type="entry name" value="DD-peptidase/beta-lactamase superfamily"/>
    <property type="match status" value="1"/>
</dbReference>
<evidence type="ECO:0000256" key="5">
    <source>
        <dbReference type="ARBA" id="ARBA00022645"/>
    </source>
</evidence>
<comment type="similarity">
    <text evidence="3 13">Belongs to the peptidase S11 family.</text>
</comment>
<comment type="pathway">
    <text evidence="2">Cell wall biogenesis; peptidoglycan biosynthesis.</text>
</comment>
<dbReference type="SMART" id="SM00936">
    <property type="entry name" value="PBP5_C"/>
    <property type="match status" value="1"/>
</dbReference>
<dbReference type="InterPro" id="IPR015956">
    <property type="entry name" value="Peniciliin-bd_prot_C_sf"/>
</dbReference>
<dbReference type="EMBL" id="WTYO01000002">
    <property type="protein sequence ID" value="MXO68200.1"/>
    <property type="molecule type" value="Genomic_DNA"/>
</dbReference>
<evidence type="ECO:0000256" key="9">
    <source>
        <dbReference type="ARBA" id="ARBA00022960"/>
    </source>
</evidence>
<feature type="chain" id="PRO_5046049523" description="serine-type D-Ala-D-Ala carboxypeptidase" evidence="14">
    <location>
        <begin position="23"/>
        <end position="387"/>
    </location>
</feature>
<accession>A0ABW9UUD7</accession>
<evidence type="ECO:0000256" key="8">
    <source>
        <dbReference type="ARBA" id="ARBA00022801"/>
    </source>
</evidence>
<dbReference type="InterPro" id="IPR012338">
    <property type="entry name" value="Beta-lactam/transpept-like"/>
</dbReference>
<evidence type="ECO:0000256" key="1">
    <source>
        <dbReference type="ARBA" id="ARBA00003217"/>
    </source>
</evidence>
<evidence type="ECO:0000256" key="6">
    <source>
        <dbReference type="ARBA" id="ARBA00022670"/>
    </source>
</evidence>
<dbReference type="InterPro" id="IPR037167">
    <property type="entry name" value="Peptidase_S11_C_sf"/>
</dbReference>
<evidence type="ECO:0000256" key="7">
    <source>
        <dbReference type="ARBA" id="ARBA00022729"/>
    </source>
</evidence>
<dbReference type="PANTHER" id="PTHR21581">
    <property type="entry name" value="D-ALANYL-D-ALANINE CARBOXYPEPTIDASE"/>
    <property type="match status" value="1"/>
</dbReference>
<protein>
    <recommendedName>
        <fullName evidence="4">serine-type D-Ala-D-Ala carboxypeptidase</fullName>
        <ecNumber evidence="4">3.4.16.4</ecNumber>
    </recommendedName>
</protein>
<dbReference type="EC" id="3.4.16.4" evidence="4"/>
<evidence type="ECO:0000256" key="4">
    <source>
        <dbReference type="ARBA" id="ARBA00012448"/>
    </source>
</evidence>
<dbReference type="SUPFAM" id="SSF69189">
    <property type="entry name" value="Penicillin-binding protein associated domain"/>
    <property type="match status" value="1"/>
</dbReference>
<keyword evidence="11" id="KW-0961">Cell wall biogenesis/degradation</keyword>
<evidence type="ECO:0000256" key="11">
    <source>
        <dbReference type="ARBA" id="ARBA00023316"/>
    </source>
</evidence>
<dbReference type="Pfam" id="PF07943">
    <property type="entry name" value="PBP5_C"/>
    <property type="match status" value="1"/>
</dbReference>
<keyword evidence="5 16" id="KW-0121">Carboxypeptidase</keyword>
<organism evidence="16 17">
    <name type="scientific">Pelagerythrobacter marinus</name>
    <dbReference type="NCBI Taxonomy" id="538382"/>
    <lineage>
        <taxon>Bacteria</taxon>
        <taxon>Pseudomonadati</taxon>
        <taxon>Pseudomonadota</taxon>
        <taxon>Alphaproteobacteria</taxon>
        <taxon>Sphingomonadales</taxon>
        <taxon>Erythrobacteraceae</taxon>
        <taxon>Pelagerythrobacter</taxon>
    </lineage>
</organism>
<keyword evidence="17" id="KW-1185">Reference proteome</keyword>
<dbReference type="GO" id="GO:0004180">
    <property type="term" value="F:carboxypeptidase activity"/>
    <property type="evidence" value="ECO:0007669"/>
    <property type="project" value="UniProtKB-KW"/>
</dbReference>
<dbReference type="Proteomes" id="UP000444401">
    <property type="component" value="Unassembled WGS sequence"/>
</dbReference>
<keyword evidence="9" id="KW-0133">Cell shape</keyword>
<gene>
    <name evidence="16" type="ORF">GRI72_05090</name>
</gene>
<dbReference type="InterPro" id="IPR018044">
    <property type="entry name" value="Peptidase_S11"/>
</dbReference>
<reference evidence="16 17" key="1">
    <citation type="submission" date="2019-12" db="EMBL/GenBank/DDBJ databases">
        <title>Genomic-based taxomic classification of the family Erythrobacteraceae.</title>
        <authorList>
            <person name="Xu L."/>
        </authorList>
    </citation>
    <scope>NUCLEOTIDE SEQUENCE [LARGE SCALE GENOMIC DNA]</scope>
    <source>
        <strain evidence="16 17">H32</strain>
    </source>
</reference>
<dbReference type="PANTHER" id="PTHR21581:SF6">
    <property type="entry name" value="TRAFFICKING PROTEIN PARTICLE COMPLEX SUBUNIT 12"/>
    <property type="match status" value="1"/>
</dbReference>
<comment type="catalytic activity">
    <reaction evidence="12">
        <text>Preferential cleavage: (Ac)2-L-Lys-D-Ala-|-D-Ala. Also transpeptidation of peptidyl-alanyl moieties that are N-acyl substituents of D-alanine.</text>
        <dbReference type="EC" id="3.4.16.4"/>
    </reaction>
</comment>
<dbReference type="Gene3D" id="2.60.410.10">
    <property type="entry name" value="D-Ala-D-Ala carboxypeptidase, C-terminal domain"/>
    <property type="match status" value="1"/>
</dbReference>
<evidence type="ECO:0000259" key="15">
    <source>
        <dbReference type="SMART" id="SM00936"/>
    </source>
</evidence>
<keyword evidence="7 14" id="KW-0732">Signal</keyword>
<sequence>MTRYLRHLAVLPALALATASPGAEVAPAASDEPFAEAPIALLLDMSSGQVLFARDADRRFMPASITKVMTLFLAFEMIEEGKLSPGQSFAMSEQAHRDWYGRGSRMFLELGEAVTVETLLLGIANVSANDASAVLAEGAAGSVEDWVSLMNAKAREIGMDDTHFGTPNGWMDEGRTFTTAHDLALLAREMISRHPQLYRYYLGREGLAHRGIAQANHDPIRGKVEGADGIKTGFTNQAGFGFLGSAERDGRRLVMVAAGAGSSRERAKVSIALMEWGFAAFDTRNLYDAGAHVGHALVQEGAQRTVPLVAAAPIKATFPRGAAGTPTLTIRYEGPLQAPLEAGEPVAELEIALGDAPPSRVPLLTGAAVPQANEWQRLLNGLASLFQ</sequence>
<evidence type="ECO:0000313" key="17">
    <source>
        <dbReference type="Proteomes" id="UP000444401"/>
    </source>
</evidence>
<evidence type="ECO:0000256" key="2">
    <source>
        <dbReference type="ARBA" id="ARBA00004752"/>
    </source>
</evidence>
<keyword evidence="8" id="KW-0378">Hydrolase</keyword>
<feature type="domain" description="Peptidase S11 D-Ala-D-Ala carboxypeptidase A C-terminal" evidence="15">
    <location>
        <begin position="281"/>
        <end position="371"/>
    </location>
</feature>
<dbReference type="InterPro" id="IPR001967">
    <property type="entry name" value="Peptidase_S11_N"/>
</dbReference>
<comment type="caution">
    <text evidence="16">The sequence shown here is derived from an EMBL/GenBank/DDBJ whole genome shotgun (WGS) entry which is preliminary data.</text>
</comment>
<dbReference type="RefSeq" id="WP_160732852.1">
    <property type="nucleotide sequence ID" value="NZ_WTYO01000002.1"/>
</dbReference>
<comment type="function">
    <text evidence="1">Removes C-terminal D-alanyl residues from sugar-peptide cell wall precursors.</text>
</comment>
<dbReference type="SUPFAM" id="SSF56601">
    <property type="entry name" value="beta-lactamase/transpeptidase-like"/>
    <property type="match status" value="1"/>
</dbReference>
<name>A0ABW9UUD7_9SPHN</name>
<evidence type="ECO:0000256" key="14">
    <source>
        <dbReference type="SAM" id="SignalP"/>
    </source>
</evidence>
<dbReference type="Pfam" id="PF00768">
    <property type="entry name" value="Peptidase_S11"/>
    <property type="match status" value="1"/>
</dbReference>
<evidence type="ECO:0000256" key="12">
    <source>
        <dbReference type="ARBA" id="ARBA00034000"/>
    </source>
</evidence>
<dbReference type="InterPro" id="IPR012907">
    <property type="entry name" value="Peptidase_S11_C"/>
</dbReference>
<keyword evidence="6" id="KW-0645">Protease</keyword>
<keyword evidence="10" id="KW-0573">Peptidoglycan synthesis</keyword>
<evidence type="ECO:0000313" key="16">
    <source>
        <dbReference type="EMBL" id="MXO68200.1"/>
    </source>
</evidence>
<dbReference type="PRINTS" id="PR00725">
    <property type="entry name" value="DADACBPTASE1"/>
</dbReference>